<dbReference type="GO" id="GO:0005840">
    <property type="term" value="C:ribosome"/>
    <property type="evidence" value="ECO:0007669"/>
    <property type="project" value="InterPro"/>
</dbReference>
<dbReference type="Gene3D" id="3.90.550.10">
    <property type="entry name" value="Spore Coat Polysaccharide Biosynthesis Protein SpsA, Chain A"/>
    <property type="match status" value="1"/>
</dbReference>
<dbReference type="Gene3D" id="2.30.30.240">
    <property type="entry name" value="PRC-barrel domain"/>
    <property type="match status" value="1"/>
</dbReference>
<dbReference type="Pfam" id="PF01782">
    <property type="entry name" value="RimM"/>
    <property type="match status" value="1"/>
</dbReference>
<dbReference type="InterPro" id="IPR009000">
    <property type="entry name" value="Transl_B-barrel_sf"/>
</dbReference>
<dbReference type="EnsemblPlants" id="Kaladp0076s0327.1.v1.1">
    <property type="protein sequence ID" value="Kaladp0076s0327.1.v1.1"/>
    <property type="gene ID" value="Kaladp0076s0327.v1.1"/>
</dbReference>
<evidence type="ECO:0000313" key="4">
    <source>
        <dbReference type="EnsemblPlants" id="Kaladp0076s0327.1.v1.1"/>
    </source>
</evidence>
<evidence type="ECO:0000259" key="2">
    <source>
        <dbReference type="Pfam" id="PF01782"/>
    </source>
</evidence>
<dbReference type="Gene3D" id="2.40.30.60">
    <property type="entry name" value="RimM"/>
    <property type="match status" value="1"/>
</dbReference>
<dbReference type="Pfam" id="PF24986">
    <property type="entry name" value="PRC_RimM"/>
    <property type="match status" value="1"/>
</dbReference>
<dbReference type="GO" id="GO:0006048">
    <property type="term" value="P:UDP-N-acetylglucosamine biosynthetic process"/>
    <property type="evidence" value="ECO:0007669"/>
    <property type="project" value="TreeGrafter"/>
</dbReference>
<dbReference type="InterPro" id="IPR039741">
    <property type="entry name" value="UDP-sugar_pyrophosphorylase"/>
</dbReference>
<dbReference type="InterPro" id="IPR056792">
    <property type="entry name" value="PRC_RimM"/>
</dbReference>
<keyword evidence="5" id="KW-1185">Reference proteome</keyword>
<dbReference type="SUPFAM" id="SSF53448">
    <property type="entry name" value="Nucleotide-diphospho-sugar transferases"/>
    <property type="match status" value="1"/>
</dbReference>
<dbReference type="AlphaFoldDB" id="A0A7N1A3Z8"/>
<accession>A0A7N1A3Z8</accession>
<dbReference type="OMA" id="RREMHIT"/>
<feature type="domain" description="RimM N-terminal" evidence="2">
    <location>
        <begin position="80"/>
        <end position="167"/>
    </location>
</feature>
<dbReference type="PANTHER" id="PTHR11952:SF10">
    <property type="entry name" value="16S RRNA PROCESSING PROTEIN RIMM FAMILY"/>
    <property type="match status" value="1"/>
</dbReference>
<protein>
    <recommendedName>
        <fullName evidence="6">16S rRNA processing protein RimM</fullName>
    </recommendedName>
</protein>
<dbReference type="InterPro" id="IPR036976">
    <property type="entry name" value="RimM_N_sf"/>
</dbReference>
<organism evidence="4 5">
    <name type="scientific">Kalanchoe fedtschenkoi</name>
    <name type="common">Lavender scallops</name>
    <name type="synonym">South American air plant</name>
    <dbReference type="NCBI Taxonomy" id="63787"/>
    <lineage>
        <taxon>Eukaryota</taxon>
        <taxon>Viridiplantae</taxon>
        <taxon>Streptophyta</taxon>
        <taxon>Embryophyta</taxon>
        <taxon>Tracheophyta</taxon>
        <taxon>Spermatophyta</taxon>
        <taxon>Magnoliopsida</taxon>
        <taxon>eudicotyledons</taxon>
        <taxon>Gunneridae</taxon>
        <taxon>Pentapetalae</taxon>
        <taxon>Saxifragales</taxon>
        <taxon>Crassulaceae</taxon>
        <taxon>Kalanchoe</taxon>
    </lineage>
</organism>
<dbReference type="SUPFAM" id="SSF50346">
    <property type="entry name" value="PRC-barrel domain"/>
    <property type="match status" value="1"/>
</dbReference>
<dbReference type="SUPFAM" id="SSF50447">
    <property type="entry name" value="Translation proteins"/>
    <property type="match status" value="1"/>
</dbReference>
<sequence>MLQVSSTSIHLHLPTSQPPSPSPRAIFRLRHPQPHPFPSRASHFLPLSRPCCALPTLRAAASSVAESSDVVLEDGGFVEIGYISSVHGLQGEVRVKSMTDFQELRFSRPGKRWLRQNFGGKETVRQVELLGGRGQPGQKSWILSFSGVDSVEEAKLLIGSSLLVREEDRPELEDGEFYTRDLIGMKVFLKETGDLVGTVVNVFDNAASDLLQVMLNTSVGAEDMTDEGVFNAGSSGPLVWIPFVEAIVPDVDLDERVMKITPPKGLLELNVRPDGMSKKEKRQLEWKERKKFQRRLIAAKKQLCQLEQQHVFHGFRHGEKDQRDVLADQIVGLNTKLFQQAMRNISEPGSSKSLGLSEFIRDNATSLTRNTLSVTADSIAMGEIEERVDESLLEDGTQSISKGKVAMVLVVNAYTNEGMQFEPASAGSPSGEDTSLSILKSILLDDRRFVKLEDRAMMPIIMICPTNELKSIEELFSEQDYFSFDRDKVWFLEEEKLPVIGPASELACKHKILMKSPWEMLQTSVGSGGVLSLLGANYMLESLSKLEVEYVEVLSVNERYIGGHTELCGFVKSRGGHVGIQISADRMSSEEAYDILFSLEYLKKITKQIDKLHFYMIPATSSHVEKIDKEWIEVSPSSPNAHEFYCSIYSFLSSCSVGEVCVMEITE</sequence>
<dbReference type="NCBIfam" id="TIGR02273">
    <property type="entry name" value="16S_RimM"/>
    <property type="match status" value="1"/>
</dbReference>
<evidence type="ECO:0000256" key="1">
    <source>
        <dbReference type="SAM" id="MobiDB-lite"/>
    </source>
</evidence>
<reference evidence="4" key="1">
    <citation type="submission" date="2021-01" db="UniProtKB">
        <authorList>
            <consortium name="EnsemblPlants"/>
        </authorList>
    </citation>
    <scope>IDENTIFICATION</scope>
</reference>
<dbReference type="InterPro" id="IPR029044">
    <property type="entry name" value="Nucleotide-diphossugar_trans"/>
</dbReference>
<feature type="region of interest" description="Disordered" evidence="1">
    <location>
        <begin position="1"/>
        <end position="24"/>
    </location>
</feature>
<dbReference type="InterPro" id="IPR011033">
    <property type="entry name" value="PRC_barrel-like_sf"/>
</dbReference>
<dbReference type="InterPro" id="IPR002676">
    <property type="entry name" value="RimM_N"/>
</dbReference>
<dbReference type="FunFam" id="2.30.30.240:FF:000002">
    <property type="entry name" value="Ribosome maturation factor rimM"/>
    <property type="match status" value="1"/>
</dbReference>
<feature type="domain" description="Ribosome maturation factor RimM PRC barrel" evidence="3">
    <location>
        <begin position="181"/>
        <end position="266"/>
    </location>
</feature>
<evidence type="ECO:0000259" key="3">
    <source>
        <dbReference type="Pfam" id="PF24986"/>
    </source>
</evidence>
<dbReference type="Gramene" id="Kaladp0076s0327.1.v1.1">
    <property type="protein sequence ID" value="Kaladp0076s0327.1.v1.1"/>
    <property type="gene ID" value="Kaladp0076s0327.v1.1"/>
</dbReference>
<dbReference type="GO" id="GO:0003977">
    <property type="term" value="F:UDP-N-acetylglucosamine diphosphorylase activity"/>
    <property type="evidence" value="ECO:0007669"/>
    <property type="project" value="TreeGrafter"/>
</dbReference>
<name>A0A7N1A3Z8_KALFE</name>
<dbReference type="GO" id="GO:0006364">
    <property type="term" value="P:rRNA processing"/>
    <property type="evidence" value="ECO:0007669"/>
    <property type="project" value="InterPro"/>
</dbReference>
<dbReference type="Proteomes" id="UP000594263">
    <property type="component" value="Unplaced"/>
</dbReference>
<dbReference type="InterPro" id="IPR011961">
    <property type="entry name" value="RimM"/>
</dbReference>
<evidence type="ECO:0008006" key="6">
    <source>
        <dbReference type="Google" id="ProtNLM"/>
    </source>
</evidence>
<dbReference type="GO" id="GO:0003729">
    <property type="term" value="F:mRNA binding"/>
    <property type="evidence" value="ECO:0007669"/>
    <property type="project" value="EnsemblPlants"/>
</dbReference>
<evidence type="ECO:0000313" key="5">
    <source>
        <dbReference type="Proteomes" id="UP000594263"/>
    </source>
</evidence>
<dbReference type="HAMAP" id="MF_00014">
    <property type="entry name" value="Ribosome_mat_RimM"/>
    <property type="match status" value="1"/>
</dbReference>
<dbReference type="PANTHER" id="PTHR11952">
    <property type="entry name" value="UDP- GLUCOSE PYROPHOSPHORYLASE"/>
    <property type="match status" value="1"/>
</dbReference>
<proteinExistence type="inferred from homology"/>
<dbReference type="GO" id="GO:0043022">
    <property type="term" value="F:ribosome binding"/>
    <property type="evidence" value="ECO:0007669"/>
    <property type="project" value="InterPro"/>
</dbReference>